<proteinExistence type="predicted"/>
<accession>A0A2G8S2K6</accession>
<feature type="signal peptide" evidence="2">
    <location>
        <begin position="1"/>
        <end position="17"/>
    </location>
</feature>
<feature type="chain" id="PRO_5013950182" description="Transporter" evidence="2">
    <location>
        <begin position="18"/>
        <end position="88"/>
    </location>
</feature>
<keyword evidence="4" id="KW-1185">Reference proteome</keyword>
<feature type="region of interest" description="Disordered" evidence="1">
    <location>
        <begin position="68"/>
        <end position="88"/>
    </location>
</feature>
<sequence>MRFSVIVALALVNFAAAAYVPRADAGAAEFARDVETNFASLEARATKHIGAHCSSDSQCASKCCGFKSGKCASASSAKKHDGGCGHGH</sequence>
<dbReference type="STRING" id="1077348.A0A2G8S2K6"/>
<evidence type="ECO:0000313" key="3">
    <source>
        <dbReference type="EMBL" id="PIL27778.1"/>
    </source>
</evidence>
<feature type="compositionally biased region" description="Basic and acidic residues" evidence="1">
    <location>
        <begin position="78"/>
        <end position="88"/>
    </location>
</feature>
<organism evidence="3 4">
    <name type="scientific">Ganoderma sinense ZZ0214-1</name>
    <dbReference type="NCBI Taxonomy" id="1077348"/>
    <lineage>
        <taxon>Eukaryota</taxon>
        <taxon>Fungi</taxon>
        <taxon>Dikarya</taxon>
        <taxon>Basidiomycota</taxon>
        <taxon>Agaricomycotina</taxon>
        <taxon>Agaricomycetes</taxon>
        <taxon>Polyporales</taxon>
        <taxon>Polyporaceae</taxon>
        <taxon>Ganoderma</taxon>
    </lineage>
</organism>
<gene>
    <name evidence="3" type="ORF">GSI_10931</name>
</gene>
<comment type="caution">
    <text evidence="3">The sequence shown here is derived from an EMBL/GenBank/DDBJ whole genome shotgun (WGS) entry which is preliminary data.</text>
</comment>
<evidence type="ECO:0008006" key="5">
    <source>
        <dbReference type="Google" id="ProtNLM"/>
    </source>
</evidence>
<reference evidence="3 4" key="1">
    <citation type="journal article" date="2015" name="Sci. Rep.">
        <title>Chromosome-level genome map provides insights into diverse defense mechanisms in the medicinal fungus Ganoderma sinense.</title>
        <authorList>
            <person name="Zhu Y."/>
            <person name="Xu J."/>
            <person name="Sun C."/>
            <person name="Zhou S."/>
            <person name="Xu H."/>
            <person name="Nelson D.R."/>
            <person name="Qian J."/>
            <person name="Song J."/>
            <person name="Luo H."/>
            <person name="Xiang L."/>
            <person name="Li Y."/>
            <person name="Xu Z."/>
            <person name="Ji A."/>
            <person name="Wang L."/>
            <person name="Lu S."/>
            <person name="Hayward A."/>
            <person name="Sun W."/>
            <person name="Li X."/>
            <person name="Schwartz D.C."/>
            <person name="Wang Y."/>
            <person name="Chen S."/>
        </authorList>
    </citation>
    <scope>NUCLEOTIDE SEQUENCE [LARGE SCALE GENOMIC DNA]</scope>
    <source>
        <strain evidence="3 4">ZZ0214-1</strain>
    </source>
</reference>
<evidence type="ECO:0000313" key="4">
    <source>
        <dbReference type="Proteomes" id="UP000230002"/>
    </source>
</evidence>
<dbReference type="Proteomes" id="UP000230002">
    <property type="component" value="Unassembled WGS sequence"/>
</dbReference>
<keyword evidence="2" id="KW-0732">Signal</keyword>
<dbReference type="AlphaFoldDB" id="A0A2G8S2K6"/>
<dbReference type="EMBL" id="AYKW01000034">
    <property type="protein sequence ID" value="PIL27778.1"/>
    <property type="molecule type" value="Genomic_DNA"/>
</dbReference>
<protein>
    <recommendedName>
        <fullName evidence="5">Transporter</fullName>
    </recommendedName>
</protein>
<name>A0A2G8S2K6_9APHY</name>
<evidence type="ECO:0000256" key="1">
    <source>
        <dbReference type="SAM" id="MobiDB-lite"/>
    </source>
</evidence>
<evidence type="ECO:0000256" key="2">
    <source>
        <dbReference type="SAM" id="SignalP"/>
    </source>
</evidence>